<keyword evidence="1" id="KW-0677">Repeat</keyword>
<evidence type="ECO:0000256" key="1">
    <source>
        <dbReference type="ARBA" id="ARBA00022737"/>
    </source>
</evidence>
<reference evidence="5 6" key="1">
    <citation type="submission" date="2018-09" db="EMBL/GenBank/DDBJ databases">
        <title>Complete genome sequence of Cupriavidus oxalaticus T2, a bacterium capable of phenol tolerance and degradation.</title>
        <authorList>
            <person name="Yan J."/>
        </authorList>
    </citation>
    <scope>NUCLEOTIDE SEQUENCE [LARGE SCALE GENOMIC DNA]</scope>
    <source>
        <strain evidence="5 6">T2</strain>
    </source>
</reference>
<evidence type="ECO:0000256" key="2">
    <source>
        <dbReference type="SAM" id="MobiDB-lite"/>
    </source>
</evidence>
<organism evidence="5 6">
    <name type="scientific">Cupriavidus oxalaticus</name>
    <dbReference type="NCBI Taxonomy" id="96344"/>
    <lineage>
        <taxon>Bacteria</taxon>
        <taxon>Pseudomonadati</taxon>
        <taxon>Pseudomonadota</taxon>
        <taxon>Betaproteobacteria</taxon>
        <taxon>Burkholderiales</taxon>
        <taxon>Burkholderiaceae</taxon>
        <taxon>Cupriavidus</taxon>
    </lineage>
</organism>
<dbReference type="InterPro" id="IPR022385">
    <property type="entry name" value="Rhs_assc_core"/>
</dbReference>
<evidence type="ECO:0008006" key="7">
    <source>
        <dbReference type="Google" id="ProtNLM"/>
    </source>
</evidence>
<dbReference type="EMBL" id="CP032519">
    <property type="protein sequence ID" value="QEZ46604.1"/>
    <property type="molecule type" value="Genomic_DNA"/>
</dbReference>
<sequence length="2779" mass="297034">MCALRTQVSACTMRCSVSTSKPHCLACRHGRSTDAVKCSSNIASISAAWGWEATVAARTASIFTCTRDTRLRAFPDQTGGDAMSIETSANPIGVEEESTVPELRTFQTLDSSVGRISENVNLFRGDVTLSLALLTLANRGGLEVDVSLNYQSDIVWEVSTWNLESPTSIVGLGWQLPYEMIQLDIHHSVSPFDDAYYLSSTDGSQSQLRLTSQAADVWTFEAEDFDFSTILYYPKKEIWKITDTSGLTRIYGADVAAGDSPAALRNAIKWGGADGNWTDSSVQLGQSNFPISWNLARVRNQWGDEIQFGYSQFPDDAIQIGGAGGNYFTRASYLTRITDPAGRIVTFNYAAKTYNDTIREYEAPHVSPNPAGPYAFQDRYETRFLDSIEVSQKTAGVVHDLFTIRLAYLVQNLADPATPGDPRYLYKRYLAGITTVNSDGKILPGLQFTYYDGSLATGDNAAVVHRGAIESITFPDGGVATYRYTWQPVRSTSLDRTMQSSDPDWIAGVPRFWFAPDYLVITYYDEVNSNKLTVAVYDWNGQWLVSRPVVTNLPFSLDLDSLQVNLQEENFTVSYRLTGAGTNGVLQTYAVRRAFGQYGRWEAVQLAMPDLLAPDAPYQVVTGRGFVVAAAMGVSALCRYTWNPRAKQWVSNPLYISTVLAGEWVLGAANNVFTVCQYQPGAPLSLSFYYYDVATLAWNDNLPPLDSLPAYVWQKDLPKLSWSLSDTFATATYITSANSVQETFNYEVRIYPWDIHFQALPSPNPIVGTDIPASTLEPVAVSLADGSMIGNVGNLRRFDGIHWNSGTLGQFGSGTDVAQFAFGDDLAVGISSVHGVIGVYNAYQGTFAQVPVAAGSGGPAAPTINAPYVTVRNLIYQQMPTGDLRLLNEQLPLDAVSVSNQAPLFLAYGRADGSSFVWTMKNGVLAANPVQVQGSIFPNNDGPGTDLTGAFAFATFAGVSFDTPSSITLHRVLFQSYRGPMYSFVVSSVEVTDGMGVTSGSVFDYNPPGATGTVSPYGLSTQFSCVKAAMGTTQAGTAPFGYSIYRYFDGMSPHPDSDTTLYSMLNGLLREVDGYDSHGNQVARTSRSWDVVRTAVNASTGATVNLIGGYVRMRQSVETIFDVNPMSLPAQPPLDVPTTLIYNDANGQPRTKQTQYYDGTLGQLVQVQESYTFAYEKYPALAAPEVNQIAPSVLKTVTVGNTVTQVEATTWSTANPGSAWAPYRRYRALSASAAFTPDNWNNTSDPDPLAWRRMWQITARDNRGEIAEYVATDGRSNSVITDTSQELVLAVAGNASVTKQQVLSLGFEVYEDLGGWTLAGSASNLPGAIQAEDSFTGSRALVMGGAGVANSSPLARTLAVTETTGGQYVLTCWFKTPAGFGALPGTANWTVSGTAAGTVTAEVPDTEGAWQTFCVLFDLAANASPQNIALTLTNTKAAAVKIDDLRFSPSRAGFTANVYSPSWLVTTASMESSSRTTRTVRGDFEELLAYIDAEESIGTITDAYLSRRGNLGRFSAVDPNAMLTITPREFAFYQRFNIGDIFEGDWSSTAQSKWSTGSGKLIHSAGARDSISYTGYPKAAAGINAFGASMRAMPPGAVTAATGIEISTGFQIAWSPQTAAWTLTDSASNTAVTASVRSLLDVSFATYAANLNASVLPSDFPSFFSAAGLPLAPLSTVTTVVADAQWRVSDAVSALVYYLVRSSSDNTKIHVVAFPRQWTVVVVDKNIAFFADGGRVFSYRAPTPPARSFALFATDAIGFDNALFFAGHEVQISYLDGDARIRQELVVSGTQAAPNQWTAKATIYDALGRDAIHTQGATLTPTAATWGGYEADLASFDWTSMTITGLVKTDNPQSGAYPYWRTRYEDSPLGRKAELGLPGNDYAINPGNVPAHTARFYYGLNNGALGYAAGKYTHATTVDPNGTTGVELADERKSTVAKAVLTNPGAANPQWSATRQQFDAFANLVTTTSPMGWSDTFTYDYLGNPITANRANEGQTRSMYDSAGRLRFQMDARGATAASPYIKYWKYDALSRVVEEGCSIQTWPGTLPQHIDDQGFPVAAPSNQYGYDFEVNEGNAPASMIAAGKLTKIVSANEVAVPGTTDPFSATECLYYDIWAEVIQHSIAFAGNAIPYVTNYSFNYQGEIVEIAYPGPSALTAQYELDSIGRVTSIGVDGNRCVVYTYDQNGKAVTETMFSSGGQQVGATRTLQYAPPGWLSDTAGTGFTETTVYAPANEGAPGYFDGSPTQSITAPRESRGQTTASYTYDPQGRIQSAQFNAGAASAYNYDANGNIRQVGAATNAYLSATKDLVQSTQAPGSQRTYQYDAAGELNARISSDTPDVGLALSWDGFRGLPLQAVVGPAGTQSTLSIRYGHRGRRVMKAIAAGGNPASTLYYLRGAGDDALVEVSSSGSVSQYVVGPAGLVHFRQDGSEYFVSRDRLGSVRAVLDPSANLVAGLDYLPYGLDNGTALGSNPGLLRYRYLARELEETGLYDFRARLYDALQARFLSPDPQRQYLSPYLYAGNNPLLLSDPNGSFAFIPLILAFLAEAAEVIEAMAVIGAGVGLVTGVVQGAEAIVQNDLSGAEAAGVFFGTVVLNTIGGGLSGGAGAVTGALVEGVTLASAAAIAAGVVTQAALASAQSAAQAALVGDDPGDAAWKNAIAGGTSFLAGSLVTAGVSTGLERAAFSATWKGTTKSVITGATSGAAGGVVGSSVTSALNDADADVALSDVLHGIAFGVLGGVFPEVVAYKLEKRNRMNLLLQQRIQAAQRLESNLDLYQL</sequence>
<evidence type="ECO:0000313" key="5">
    <source>
        <dbReference type="EMBL" id="QEZ46604.1"/>
    </source>
</evidence>
<dbReference type="Pfam" id="PF20041">
    <property type="entry name" value="DUF6443"/>
    <property type="match status" value="1"/>
</dbReference>
<evidence type="ECO:0000313" key="6">
    <source>
        <dbReference type="Proteomes" id="UP000325743"/>
    </source>
</evidence>
<feature type="region of interest" description="Disordered" evidence="2">
    <location>
        <begin position="2234"/>
        <end position="2261"/>
    </location>
</feature>
<dbReference type="NCBIfam" id="TIGR03696">
    <property type="entry name" value="Rhs_assc_core"/>
    <property type="match status" value="1"/>
</dbReference>
<evidence type="ECO:0000259" key="4">
    <source>
        <dbReference type="Pfam" id="PF25023"/>
    </source>
</evidence>
<dbReference type="InterPro" id="IPR045619">
    <property type="entry name" value="DUF6443"/>
</dbReference>
<feature type="domain" description="DUF6443" evidence="3">
    <location>
        <begin position="1769"/>
        <end position="1893"/>
    </location>
</feature>
<dbReference type="InterPro" id="IPR050708">
    <property type="entry name" value="T6SS_VgrG/RHS"/>
</dbReference>
<dbReference type="InterPro" id="IPR056823">
    <property type="entry name" value="TEN-like_YD-shell"/>
</dbReference>
<gene>
    <name evidence="5" type="ORF">D2917_20510</name>
</gene>
<proteinExistence type="predicted"/>
<feature type="domain" description="Teneurin-like YD-shell" evidence="4">
    <location>
        <begin position="2257"/>
        <end position="2509"/>
    </location>
</feature>
<name>A0A5P3VJK2_9BURK</name>
<dbReference type="Proteomes" id="UP000325743">
    <property type="component" value="Chromosome 2"/>
</dbReference>
<dbReference type="Pfam" id="PF25023">
    <property type="entry name" value="TEN_YD-shell"/>
    <property type="match status" value="1"/>
</dbReference>
<evidence type="ECO:0000259" key="3">
    <source>
        <dbReference type="Pfam" id="PF20041"/>
    </source>
</evidence>
<protein>
    <recommendedName>
        <fullName evidence="7">RHS repeat-associated core domain-containing protein</fullName>
    </recommendedName>
</protein>
<dbReference type="PANTHER" id="PTHR32305:SF15">
    <property type="entry name" value="PROTEIN RHSA-RELATED"/>
    <property type="match status" value="1"/>
</dbReference>
<dbReference type="Gene3D" id="2.180.10.10">
    <property type="entry name" value="RHS repeat-associated core"/>
    <property type="match status" value="1"/>
</dbReference>
<dbReference type="PANTHER" id="PTHR32305">
    <property type="match status" value="1"/>
</dbReference>
<accession>A0A5P3VJK2</accession>